<dbReference type="InterPro" id="IPR045275">
    <property type="entry name" value="MscS_archaea/bacteria_type"/>
</dbReference>
<evidence type="ECO:0000256" key="2">
    <source>
        <dbReference type="SAM" id="MobiDB-lite"/>
    </source>
</evidence>
<comment type="subunit">
    <text evidence="1">Homoheptamer.</text>
</comment>
<organism evidence="3 4">
    <name type="scientific">Variovorax beijingensis</name>
    <dbReference type="NCBI Taxonomy" id="2496117"/>
    <lineage>
        <taxon>Bacteria</taxon>
        <taxon>Pseudomonadati</taxon>
        <taxon>Pseudomonadota</taxon>
        <taxon>Betaproteobacteria</taxon>
        <taxon>Burkholderiales</taxon>
        <taxon>Comamonadaceae</taxon>
        <taxon>Variovorax</taxon>
    </lineage>
</organism>
<dbReference type="EMBL" id="RXFQ01000004">
    <property type="protein sequence ID" value="RSZ40037.1"/>
    <property type="molecule type" value="Genomic_DNA"/>
</dbReference>
<keyword evidence="1" id="KW-1003">Cell membrane</keyword>
<feature type="transmembrane region" description="Helical" evidence="1">
    <location>
        <begin position="20"/>
        <end position="39"/>
    </location>
</feature>
<keyword evidence="4" id="KW-1185">Reference proteome</keyword>
<comment type="subcellular location">
    <subcellularLocation>
        <location evidence="1">Cell inner membrane</location>
        <topology evidence="1">Multi-pass membrane protein</topology>
    </subcellularLocation>
</comment>
<keyword evidence="1" id="KW-0472">Membrane</keyword>
<dbReference type="PANTHER" id="PTHR30221">
    <property type="entry name" value="SMALL-CONDUCTANCE MECHANOSENSITIVE CHANNEL"/>
    <property type="match status" value="1"/>
</dbReference>
<feature type="region of interest" description="Disordered" evidence="2">
    <location>
        <begin position="221"/>
        <end position="240"/>
    </location>
</feature>
<keyword evidence="1" id="KW-1133">Transmembrane helix</keyword>
<evidence type="ECO:0000256" key="1">
    <source>
        <dbReference type="RuleBase" id="RU369025"/>
    </source>
</evidence>
<dbReference type="RefSeq" id="WP_125964902.1">
    <property type="nucleotide sequence ID" value="NZ_CBFHCE010000170.1"/>
</dbReference>
<feature type="transmembrane region" description="Helical" evidence="1">
    <location>
        <begin position="84"/>
        <end position="107"/>
    </location>
</feature>
<accession>A0ABY0A945</accession>
<dbReference type="PANTHER" id="PTHR30221:SF1">
    <property type="entry name" value="SMALL-CONDUCTANCE MECHANOSENSITIVE CHANNEL"/>
    <property type="match status" value="1"/>
</dbReference>
<comment type="caution">
    <text evidence="3">The sequence shown here is derived from an EMBL/GenBank/DDBJ whole genome shotgun (WGS) entry which is preliminary data.</text>
</comment>
<keyword evidence="1" id="KW-0406">Ion transport</keyword>
<gene>
    <name evidence="3" type="ORF">EJO66_07800</name>
</gene>
<dbReference type="Proteomes" id="UP000271137">
    <property type="component" value="Unassembled WGS sequence"/>
</dbReference>
<dbReference type="Gene3D" id="1.10.287.1260">
    <property type="match status" value="1"/>
</dbReference>
<protein>
    <recommendedName>
        <fullName evidence="1">Small-conductance mechanosensitive channel</fullName>
    </recommendedName>
</protein>
<comment type="function">
    <text evidence="1">Mechanosensitive channel that participates in the regulation of osmotic pressure changes within the cell, opening in response to stretch forces in the membrane lipid bilayer, without the need for other proteins. Contributes to normal resistance to hypoosmotic shock. Forms an ion channel of 1.0 nanosiemens conductance with a slight preference for anions.</text>
</comment>
<keyword evidence="1" id="KW-0813">Transport</keyword>
<keyword evidence="1" id="KW-0997">Cell inner membrane</keyword>
<evidence type="ECO:0000313" key="4">
    <source>
        <dbReference type="Proteomes" id="UP000271137"/>
    </source>
</evidence>
<feature type="transmembrane region" description="Helical" evidence="1">
    <location>
        <begin position="113"/>
        <end position="134"/>
    </location>
</feature>
<name>A0ABY0A945_9BURK</name>
<comment type="similarity">
    <text evidence="1">Belongs to the MscS (TC 1.A.23) family.</text>
</comment>
<reference evidence="3 4" key="1">
    <citation type="submission" date="2018-12" db="EMBL/GenBank/DDBJ databases">
        <title>The genome sequences of strain 502.</title>
        <authorList>
            <person name="Gao J."/>
            <person name="Sun J."/>
        </authorList>
    </citation>
    <scope>NUCLEOTIDE SEQUENCE [LARGE SCALE GENOMIC DNA]</scope>
    <source>
        <strain evidence="3 4">502</strain>
    </source>
</reference>
<dbReference type="InterPro" id="IPR008910">
    <property type="entry name" value="MSC_TM_helix"/>
</dbReference>
<feature type="transmembrane region" description="Helical" evidence="1">
    <location>
        <begin position="155"/>
        <end position="173"/>
    </location>
</feature>
<sequence length="240" mass="26481">MDRFGIHLEPLNAMLYQVGAFVPRLAIALVVVLAGWLIAKTVRFAVTKALRAINFNVLTERAGLDNFLRQGGWPGDTSSLFGVLAYWLVIFAALLLAFNGMGLSYIADLLGRVVWFVPNLFVALLVLAFGSYFARFVGEAVSSYFRGAQMRDAMLLGQIARYAVMAFVILIALDQVKVGGDIVRQSFLVILAGVVFALALAFGLAGKDWAAEQIERWWPRLPKDDNDIPKGSRSDERPPR</sequence>
<keyword evidence="1" id="KW-0407">Ion channel</keyword>
<dbReference type="Pfam" id="PF05552">
    <property type="entry name" value="MS_channel_1st_1"/>
    <property type="match status" value="2"/>
</dbReference>
<proteinExistence type="inferred from homology"/>
<keyword evidence="1" id="KW-0812">Transmembrane</keyword>
<comment type="caution">
    <text evidence="1">Lacks conserved residue(s) required for the propagation of feature annotation.</text>
</comment>
<feature type="transmembrane region" description="Helical" evidence="1">
    <location>
        <begin position="185"/>
        <end position="206"/>
    </location>
</feature>
<evidence type="ECO:0000313" key="3">
    <source>
        <dbReference type="EMBL" id="RSZ40037.1"/>
    </source>
</evidence>